<keyword evidence="1" id="KW-0472">Membrane</keyword>
<keyword evidence="1" id="KW-0812">Transmembrane</keyword>
<dbReference type="EMBL" id="MN739235">
    <property type="protein sequence ID" value="QHS94933.1"/>
    <property type="molecule type" value="Genomic_DNA"/>
</dbReference>
<evidence type="ECO:0000256" key="1">
    <source>
        <dbReference type="SAM" id="Phobius"/>
    </source>
</evidence>
<proteinExistence type="predicted"/>
<protein>
    <submittedName>
        <fullName evidence="2">Uncharacterized protein</fullName>
    </submittedName>
</protein>
<name>A0A6C0BUK8_9ZZZZ</name>
<sequence>MELSLFGKKSVNIFGVVIHLQTIVIAAILFFIMGGHLVCSCSRFGFQEGLVMINKQLASKGAGLDYKMGSDIDRSWSDGTGGSGSGAPIYMEQDFKSTPIPLPEGQLDFFNGTQFKPECCPSSVSSSTGCACLSKEQMNHLATRGGNRTTNDF</sequence>
<evidence type="ECO:0000313" key="2">
    <source>
        <dbReference type="EMBL" id="QHS94933.1"/>
    </source>
</evidence>
<accession>A0A6C0BUK8</accession>
<feature type="transmembrane region" description="Helical" evidence="1">
    <location>
        <begin position="12"/>
        <end position="33"/>
    </location>
</feature>
<keyword evidence="1" id="KW-1133">Transmembrane helix</keyword>
<reference evidence="2" key="1">
    <citation type="journal article" date="2020" name="Nature">
        <title>Giant virus diversity and host interactions through global metagenomics.</title>
        <authorList>
            <person name="Schulz F."/>
            <person name="Roux S."/>
            <person name="Paez-Espino D."/>
            <person name="Jungbluth S."/>
            <person name="Walsh D.A."/>
            <person name="Denef V.J."/>
            <person name="McMahon K.D."/>
            <person name="Konstantinidis K.T."/>
            <person name="Eloe-Fadrosh E.A."/>
            <person name="Kyrpides N.C."/>
            <person name="Woyke T."/>
        </authorList>
    </citation>
    <scope>NUCLEOTIDE SEQUENCE</scope>
    <source>
        <strain evidence="2">GVMAG-M-3300018428-16</strain>
    </source>
</reference>
<organism evidence="2">
    <name type="scientific">viral metagenome</name>
    <dbReference type="NCBI Taxonomy" id="1070528"/>
    <lineage>
        <taxon>unclassified sequences</taxon>
        <taxon>metagenomes</taxon>
        <taxon>organismal metagenomes</taxon>
    </lineage>
</organism>
<dbReference type="AlphaFoldDB" id="A0A6C0BUK8"/>